<dbReference type="PANTHER" id="PTHR11587">
    <property type="entry name" value="ARGININOSUCCINATE SYNTHASE"/>
    <property type="match status" value="1"/>
</dbReference>
<evidence type="ECO:0000256" key="6">
    <source>
        <dbReference type="ARBA" id="ARBA00022741"/>
    </source>
</evidence>
<dbReference type="GO" id="GO:0006526">
    <property type="term" value="P:L-arginine biosynthetic process"/>
    <property type="evidence" value="ECO:0007669"/>
    <property type="project" value="UniProtKB-UniPathway"/>
</dbReference>
<dbReference type="UniPathway" id="UPA00068">
    <property type="reaction ID" value="UER00113"/>
</dbReference>
<evidence type="ECO:0000256" key="4">
    <source>
        <dbReference type="ARBA" id="ARBA00022598"/>
    </source>
</evidence>
<keyword evidence="4" id="KW-0436">Ligase</keyword>
<evidence type="ECO:0000259" key="8">
    <source>
        <dbReference type="Pfam" id="PF00764"/>
    </source>
</evidence>
<dbReference type="Gene3D" id="3.90.1260.10">
    <property type="entry name" value="Argininosuccinate synthetase, chain A, domain 2"/>
    <property type="match status" value="1"/>
</dbReference>
<dbReference type="Gene3D" id="3.40.50.620">
    <property type="entry name" value="HUPs"/>
    <property type="match status" value="1"/>
</dbReference>
<feature type="domain" description="Arginosuccinate synthase C-terminal" evidence="9">
    <location>
        <begin position="189"/>
        <end position="381"/>
    </location>
</feature>
<evidence type="ECO:0000256" key="1">
    <source>
        <dbReference type="ARBA" id="ARBA00004967"/>
    </source>
</evidence>
<evidence type="ECO:0000256" key="5">
    <source>
        <dbReference type="ARBA" id="ARBA00022605"/>
    </source>
</evidence>
<reference evidence="10 11" key="1">
    <citation type="submission" date="2014-02" db="EMBL/GenBank/DDBJ databases">
        <title>The small core and large imbalanced accessory genome model reveals a collaborative survival strategy of Sorangium cellulosum strains in nature.</title>
        <authorList>
            <person name="Han K."/>
            <person name="Peng R."/>
            <person name="Blom J."/>
            <person name="Li Y.-Z."/>
        </authorList>
    </citation>
    <scope>NUCLEOTIDE SEQUENCE [LARGE SCALE GENOMIC DNA]</scope>
    <source>
        <strain evidence="10 11">So0008-312</strain>
    </source>
</reference>
<dbReference type="OrthoDB" id="9801641at2"/>
<dbReference type="InterPro" id="IPR048267">
    <property type="entry name" value="Arginosuc_syn_N"/>
</dbReference>
<dbReference type="GO" id="GO:0000050">
    <property type="term" value="P:urea cycle"/>
    <property type="evidence" value="ECO:0007669"/>
    <property type="project" value="TreeGrafter"/>
</dbReference>
<keyword evidence="5" id="KW-0028">Amino-acid biosynthesis</keyword>
<dbReference type="InterPro" id="IPR024074">
    <property type="entry name" value="AS_cat/multimer_dom_body"/>
</dbReference>
<protein>
    <recommendedName>
        <fullName evidence="2">argininosuccinate synthase</fullName>
        <ecNumber evidence="2">6.3.4.5</ecNumber>
    </recommendedName>
</protein>
<dbReference type="SUPFAM" id="SSF52402">
    <property type="entry name" value="Adenine nucleotide alpha hydrolases-like"/>
    <property type="match status" value="1"/>
</dbReference>
<proteinExistence type="predicted"/>
<dbReference type="InterPro" id="IPR048268">
    <property type="entry name" value="Arginosuc_syn_C"/>
</dbReference>
<evidence type="ECO:0000313" key="10">
    <source>
        <dbReference type="EMBL" id="KYF61697.1"/>
    </source>
</evidence>
<keyword evidence="3" id="KW-0055">Arginine biosynthesis</keyword>
<keyword evidence="7" id="KW-0067">ATP-binding</keyword>
<evidence type="ECO:0000256" key="7">
    <source>
        <dbReference type="ARBA" id="ARBA00022840"/>
    </source>
</evidence>
<feature type="domain" description="Arginosuccinate synthase-like N-terminal" evidence="8">
    <location>
        <begin position="22"/>
        <end position="148"/>
    </location>
</feature>
<dbReference type="NCBIfam" id="NF038212">
    <property type="entry name" value="argG_rel"/>
    <property type="match status" value="1"/>
</dbReference>
<dbReference type="PANTHER" id="PTHR11587:SF2">
    <property type="entry name" value="ARGININOSUCCINATE SYNTHASE"/>
    <property type="match status" value="1"/>
</dbReference>
<dbReference type="RefSeq" id="WP_061612965.1">
    <property type="nucleotide sequence ID" value="NZ_JEMA01001160.1"/>
</dbReference>
<dbReference type="SUPFAM" id="SSF69864">
    <property type="entry name" value="Argininosuccinate synthetase, C-terminal domain"/>
    <property type="match status" value="1"/>
</dbReference>
<dbReference type="Pfam" id="PF00764">
    <property type="entry name" value="Arginosuc_synth"/>
    <property type="match status" value="1"/>
</dbReference>
<dbReference type="InterPro" id="IPR001518">
    <property type="entry name" value="Arginosuc_synth"/>
</dbReference>
<sequence>MKADQRIRCVEDMAAITRQNARVVTLFSGGLDSAYLLYLLAERGCRDIVALTVDLGDDLDHERTSAIAAHFGARSHIVDRKGLFAQDAVLPAIAAQAKYLGIYPISASLSRPIIAREAVRFAESTDSTVILHTANQSQNSLRRLNGALDQLGFGGHYGSPYEFSALTRQEKAEALRRAGLGHFEARTHSGDSNLWCREFESGSLDDPESFHAPTSLYRWSVPDDDAQPSSIAVRFTAGVPTHVDEQPMPLVTMIDYLNRHVGQYGLGRYAGLEHLDQGEKVLEVREMPAAFLLLDAYRHLETATLGADTLRMKLAIEQTWVIEAIEGRWFGDLKQASESFIAKTALQVSGVVAYRLARGSAEPCAIRAQKPLYLRDRDAWEKQVAASRGRRMSAPAAGV</sequence>
<dbReference type="AlphaFoldDB" id="A0A150Q116"/>
<keyword evidence="6" id="KW-0547">Nucleotide-binding</keyword>
<dbReference type="GO" id="GO:0000053">
    <property type="term" value="P:argininosuccinate metabolic process"/>
    <property type="evidence" value="ECO:0007669"/>
    <property type="project" value="TreeGrafter"/>
</dbReference>
<evidence type="ECO:0000313" key="11">
    <source>
        <dbReference type="Proteomes" id="UP000075260"/>
    </source>
</evidence>
<evidence type="ECO:0000259" key="9">
    <source>
        <dbReference type="Pfam" id="PF20979"/>
    </source>
</evidence>
<accession>A0A150Q116</accession>
<dbReference type="Pfam" id="PF20979">
    <property type="entry name" value="Arginosuc_syn_C"/>
    <property type="match status" value="1"/>
</dbReference>
<gene>
    <name evidence="10" type="ORF">BE15_42560</name>
</gene>
<evidence type="ECO:0000256" key="3">
    <source>
        <dbReference type="ARBA" id="ARBA00022571"/>
    </source>
</evidence>
<organism evidence="10 11">
    <name type="scientific">Sorangium cellulosum</name>
    <name type="common">Polyangium cellulosum</name>
    <dbReference type="NCBI Taxonomy" id="56"/>
    <lineage>
        <taxon>Bacteria</taxon>
        <taxon>Pseudomonadati</taxon>
        <taxon>Myxococcota</taxon>
        <taxon>Polyangia</taxon>
        <taxon>Polyangiales</taxon>
        <taxon>Polyangiaceae</taxon>
        <taxon>Sorangium</taxon>
    </lineage>
</organism>
<dbReference type="InterPro" id="IPR014729">
    <property type="entry name" value="Rossmann-like_a/b/a_fold"/>
</dbReference>
<dbReference type="Proteomes" id="UP000075260">
    <property type="component" value="Unassembled WGS sequence"/>
</dbReference>
<dbReference type="GO" id="GO:0005737">
    <property type="term" value="C:cytoplasm"/>
    <property type="evidence" value="ECO:0007669"/>
    <property type="project" value="TreeGrafter"/>
</dbReference>
<dbReference type="GO" id="GO:0005524">
    <property type="term" value="F:ATP binding"/>
    <property type="evidence" value="ECO:0007669"/>
    <property type="project" value="UniProtKB-KW"/>
</dbReference>
<name>A0A150Q116_SORCE</name>
<dbReference type="EC" id="6.3.4.5" evidence="2"/>
<comment type="caution">
    <text evidence="10">The sequence shown here is derived from an EMBL/GenBank/DDBJ whole genome shotgun (WGS) entry which is preliminary data.</text>
</comment>
<evidence type="ECO:0000256" key="2">
    <source>
        <dbReference type="ARBA" id="ARBA00012286"/>
    </source>
</evidence>
<dbReference type="GO" id="GO:0004055">
    <property type="term" value="F:argininosuccinate synthase activity"/>
    <property type="evidence" value="ECO:0007669"/>
    <property type="project" value="UniProtKB-EC"/>
</dbReference>
<comment type="pathway">
    <text evidence="1">Amino-acid biosynthesis; L-arginine biosynthesis; L-arginine from L-ornithine and carbamoyl phosphate: step 2/3.</text>
</comment>
<dbReference type="EMBL" id="JEMA01001160">
    <property type="protein sequence ID" value="KYF61697.1"/>
    <property type="molecule type" value="Genomic_DNA"/>
</dbReference>